<accession>A0A8B8KXP5</accession>
<dbReference type="PANTHER" id="PTHR46148:SF60">
    <property type="entry name" value="CHROMO DOMAIN-CONTAINING PROTEIN"/>
    <property type="match status" value="1"/>
</dbReference>
<dbReference type="KEGG" id="aprc:113859597"/>
<evidence type="ECO:0000259" key="1">
    <source>
        <dbReference type="Pfam" id="PF24626"/>
    </source>
</evidence>
<feature type="domain" description="Tf2-1-like SH3-like" evidence="1">
    <location>
        <begin position="29"/>
        <end position="69"/>
    </location>
</feature>
<dbReference type="GeneID" id="113859597"/>
<dbReference type="Proteomes" id="UP000694853">
    <property type="component" value="Unplaced"/>
</dbReference>
<reference evidence="3" key="2">
    <citation type="submission" date="2025-08" db="UniProtKB">
        <authorList>
            <consortium name="RefSeq"/>
        </authorList>
    </citation>
    <scope>IDENTIFICATION</scope>
    <source>
        <tissue evidence="3">Young leaves</tissue>
    </source>
</reference>
<evidence type="ECO:0000313" key="3">
    <source>
        <dbReference type="RefSeq" id="XP_027348128.1"/>
    </source>
</evidence>
<dbReference type="RefSeq" id="XP_027348128.1">
    <property type="nucleotide sequence ID" value="XM_027492327.1"/>
</dbReference>
<gene>
    <name evidence="3" type="primary">LOC113859597</name>
</gene>
<proteinExistence type="predicted"/>
<sequence>MIKEKMKAAQDRQKSYYDRRRKPLEFQVGDHVFFKVLLVTGVGRALKSRKLSPKFIGPFEVLSRIGPVVKYVPDLSHVIDLDSVQVRKDLSYDVYPVRIVDHYVKQLRGKKISLMKGVFAVVRRPWAKSMKLCYSHCSEKATVEGAFLDTVSLYRDSAEIKVQFPLRFLLL</sequence>
<name>A0A8B8KXP5_ABRPR</name>
<reference evidence="2" key="1">
    <citation type="journal article" date="2019" name="Toxins">
        <title>Detection of Abrin-Like and Prepropulchellin-Like Toxin Genes and Transcripts Using Whole Genome Sequencing and Full-Length Transcript Sequencing of Abrus precatorius.</title>
        <authorList>
            <person name="Hovde B.T."/>
            <person name="Daligault H.E."/>
            <person name="Hanschen E.R."/>
            <person name="Kunde Y.A."/>
            <person name="Johnson M.B."/>
            <person name="Starkenburg S.R."/>
            <person name="Johnson S.L."/>
        </authorList>
    </citation>
    <scope>NUCLEOTIDE SEQUENCE [LARGE SCALE GENOMIC DNA]</scope>
</reference>
<dbReference type="Pfam" id="PF24626">
    <property type="entry name" value="SH3_Tf2-1"/>
    <property type="match status" value="1"/>
</dbReference>
<keyword evidence="2" id="KW-1185">Reference proteome</keyword>
<dbReference type="PANTHER" id="PTHR46148">
    <property type="entry name" value="CHROMO DOMAIN-CONTAINING PROTEIN"/>
    <property type="match status" value="1"/>
</dbReference>
<dbReference type="AlphaFoldDB" id="A0A8B8KXP5"/>
<evidence type="ECO:0000313" key="2">
    <source>
        <dbReference type="Proteomes" id="UP000694853"/>
    </source>
</evidence>
<dbReference type="OrthoDB" id="1939135at2759"/>
<protein>
    <submittedName>
        <fullName evidence="3">Uncharacterized protein LOC113859597</fullName>
    </submittedName>
</protein>
<dbReference type="InterPro" id="IPR056924">
    <property type="entry name" value="SH3_Tf2-1"/>
</dbReference>
<organism evidence="2 3">
    <name type="scientific">Abrus precatorius</name>
    <name type="common">Indian licorice</name>
    <name type="synonym">Glycine abrus</name>
    <dbReference type="NCBI Taxonomy" id="3816"/>
    <lineage>
        <taxon>Eukaryota</taxon>
        <taxon>Viridiplantae</taxon>
        <taxon>Streptophyta</taxon>
        <taxon>Embryophyta</taxon>
        <taxon>Tracheophyta</taxon>
        <taxon>Spermatophyta</taxon>
        <taxon>Magnoliopsida</taxon>
        <taxon>eudicotyledons</taxon>
        <taxon>Gunneridae</taxon>
        <taxon>Pentapetalae</taxon>
        <taxon>rosids</taxon>
        <taxon>fabids</taxon>
        <taxon>Fabales</taxon>
        <taxon>Fabaceae</taxon>
        <taxon>Papilionoideae</taxon>
        <taxon>50 kb inversion clade</taxon>
        <taxon>NPAAA clade</taxon>
        <taxon>indigoferoid/millettioid clade</taxon>
        <taxon>Abreae</taxon>
        <taxon>Abrus</taxon>
    </lineage>
</organism>